<accession>M5C6S6</accession>
<gene>
    <name evidence="2" type="ORF">BN14_09751</name>
</gene>
<protein>
    <submittedName>
        <fullName evidence="2">Uncharacterized protein</fullName>
    </submittedName>
</protein>
<proteinExistence type="predicted"/>
<feature type="region of interest" description="Disordered" evidence="1">
    <location>
        <begin position="129"/>
        <end position="201"/>
    </location>
</feature>
<feature type="compositionally biased region" description="Basic and acidic residues" evidence="1">
    <location>
        <begin position="175"/>
        <end position="184"/>
    </location>
</feature>
<evidence type="ECO:0000313" key="2">
    <source>
        <dbReference type="EMBL" id="CCO35633.1"/>
    </source>
</evidence>
<dbReference type="AlphaFoldDB" id="M5C6S6"/>
<dbReference type="HOGENOM" id="CLU_1361255_0_0_1"/>
<name>M5C6S6_THACB</name>
<dbReference type="Proteomes" id="UP000012065">
    <property type="component" value="Unassembled WGS sequence"/>
</dbReference>
<dbReference type="EMBL" id="CAOJ01014851">
    <property type="protein sequence ID" value="CCO35633.1"/>
    <property type="molecule type" value="Genomic_DNA"/>
</dbReference>
<evidence type="ECO:0000313" key="3">
    <source>
        <dbReference type="Proteomes" id="UP000012065"/>
    </source>
</evidence>
<evidence type="ECO:0000256" key="1">
    <source>
        <dbReference type="SAM" id="MobiDB-lite"/>
    </source>
</evidence>
<organism evidence="2 3">
    <name type="scientific">Thanatephorus cucumeris (strain AG1-IB / isolate 7/3/14)</name>
    <name type="common">Lettuce bottom rot fungus</name>
    <name type="synonym">Rhizoctonia solani</name>
    <dbReference type="NCBI Taxonomy" id="1108050"/>
    <lineage>
        <taxon>Eukaryota</taxon>
        <taxon>Fungi</taxon>
        <taxon>Dikarya</taxon>
        <taxon>Basidiomycota</taxon>
        <taxon>Agaricomycotina</taxon>
        <taxon>Agaricomycetes</taxon>
        <taxon>Cantharellales</taxon>
        <taxon>Ceratobasidiaceae</taxon>
        <taxon>Rhizoctonia</taxon>
        <taxon>Rhizoctonia solani AG-1</taxon>
    </lineage>
</organism>
<comment type="caution">
    <text evidence="2">The sequence shown here is derived from an EMBL/GenBank/DDBJ whole genome shotgun (WGS) entry which is preliminary data.</text>
</comment>
<reference evidence="2 3" key="1">
    <citation type="journal article" date="2013" name="J. Biotechnol.">
        <title>Establishment and interpretation of the genome sequence of the phytopathogenic fungus Rhizoctonia solani AG1-IB isolate 7/3/14.</title>
        <authorList>
            <person name="Wibberg D.W."/>
            <person name="Jelonek L.J."/>
            <person name="Rupp O.R."/>
            <person name="Hennig M.H."/>
            <person name="Eikmeyer F.E."/>
            <person name="Goesmann A.G."/>
            <person name="Hartmann A.H."/>
            <person name="Borriss R.B."/>
            <person name="Grosch R.G."/>
            <person name="Puehler A.P."/>
            <person name="Schlueter A.S."/>
        </authorList>
    </citation>
    <scope>NUCLEOTIDE SEQUENCE [LARGE SCALE GENOMIC DNA]</scope>
    <source>
        <strain evidence="3">AG1-IB / isolate 7/3/14</strain>
    </source>
</reference>
<sequence length="201" mass="22385">MVIASQTDPKVKSMRIVALQLVDRLVAAAWIMIRIPTMRTGLMTAMAEGSPTLSICPLKIHLDHMMSTLAVPPDNADMQMADPVLQARHGIDWTETESQTVVSFLCQLATLLRLVETLPVVASLNRKRTRRKWKMTKTTPPPRPTHRGASARAGRSYPHASNQDCVHGTADPETDDRLAVRWDDDVSVSPPRSPSRTHDRH</sequence>